<feature type="domain" description="Homeobox" evidence="5">
    <location>
        <begin position="28"/>
        <end position="75"/>
    </location>
</feature>
<evidence type="ECO:0000256" key="3">
    <source>
        <dbReference type="RuleBase" id="RU000682"/>
    </source>
</evidence>
<dbReference type="PANTHER" id="PTHR36968:SF8">
    <property type="entry name" value="HOMEOBOX-DDT DOMAIN PROTEIN RLT3 ISOFORM X1"/>
    <property type="match status" value="1"/>
</dbReference>
<dbReference type="InterPro" id="IPR009057">
    <property type="entry name" value="Homeodomain-like_sf"/>
</dbReference>
<comment type="subcellular location">
    <subcellularLocation>
        <location evidence="1 2 3">Nucleus</location>
    </subcellularLocation>
</comment>
<proteinExistence type="predicted"/>
<dbReference type="InterPro" id="IPR001356">
    <property type="entry name" value="HD"/>
</dbReference>
<dbReference type="AlphaFoldDB" id="A0AAQ3KQC0"/>
<dbReference type="CDD" id="cd00086">
    <property type="entry name" value="homeodomain"/>
    <property type="match status" value="1"/>
</dbReference>
<evidence type="ECO:0000256" key="2">
    <source>
        <dbReference type="PROSITE-ProRule" id="PRU00108"/>
    </source>
</evidence>
<evidence type="ECO:0000313" key="6">
    <source>
        <dbReference type="EMBL" id="WOL12439.1"/>
    </source>
</evidence>
<dbReference type="Gene3D" id="1.10.10.60">
    <property type="entry name" value="Homeodomain-like"/>
    <property type="match status" value="1"/>
</dbReference>
<gene>
    <name evidence="6" type="ORF">Cni_G21206</name>
</gene>
<dbReference type="GO" id="GO:0003677">
    <property type="term" value="F:DNA binding"/>
    <property type="evidence" value="ECO:0007669"/>
    <property type="project" value="UniProtKB-UniRule"/>
</dbReference>
<evidence type="ECO:0000259" key="5">
    <source>
        <dbReference type="PROSITE" id="PS50071"/>
    </source>
</evidence>
<sequence length="414" mass="46683">MDHENGNQGKKPIVPDYPPTKIRKSRWQVEILEEAYQAHPRPSRPVKLDLAAKTGLEYPQIQYWFGNRRSLDRNGPRKYRSKKNDDTLNGEKSTQVTSEVNSEIASETPSVNVARATPSHMSKPLPLLMTGSTVRPMESCNVLNPRPLQVKLPTGASIMHPKMAQTLSLPSPIILQHHTFQMQQTVQQLVTHDEDKLKLTLRADTLITDTKIEKLEMKAPMQAMEVEDGQKIHQSAGSSGLTGFQQVGRAIIPSEAASWNSNNNHHKWIMQNKRKIHPLSWHHHGHGFDPSNIVMPGERKFCYAGESSRVIFTKWNWNERKAVHIMDNNEKTLSLSTHETDTNLGDEYDENTRLSLSSENVKSSAAGKSVTVVEGKAKGKAVEVLNNNDDEATEDLNLYTERNFTLMTDVDDDN</sequence>
<dbReference type="SUPFAM" id="SSF46689">
    <property type="entry name" value="Homeodomain-like"/>
    <property type="match status" value="1"/>
</dbReference>
<dbReference type="PANTHER" id="PTHR36968">
    <property type="entry name" value="HOMEOBOX-DDT DOMAIN PROTEIN RLT2"/>
    <property type="match status" value="1"/>
</dbReference>
<organism evidence="6 7">
    <name type="scientific">Canna indica</name>
    <name type="common">Indian-shot</name>
    <dbReference type="NCBI Taxonomy" id="4628"/>
    <lineage>
        <taxon>Eukaryota</taxon>
        <taxon>Viridiplantae</taxon>
        <taxon>Streptophyta</taxon>
        <taxon>Embryophyta</taxon>
        <taxon>Tracheophyta</taxon>
        <taxon>Spermatophyta</taxon>
        <taxon>Magnoliopsida</taxon>
        <taxon>Liliopsida</taxon>
        <taxon>Zingiberales</taxon>
        <taxon>Cannaceae</taxon>
        <taxon>Canna</taxon>
    </lineage>
</organism>
<keyword evidence="2 3" id="KW-0238">DNA-binding</keyword>
<dbReference type="SMART" id="SM00389">
    <property type="entry name" value="HOX"/>
    <property type="match status" value="1"/>
</dbReference>
<name>A0AAQ3KQC0_9LILI</name>
<evidence type="ECO:0000313" key="7">
    <source>
        <dbReference type="Proteomes" id="UP001327560"/>
    </source>
</evidence>
<feature type="region of interest" description="Disordered" evidence="4">
    <location>
        <begin position="69"/>
        <end position="118"/>
    </location>
</feature>
<keyword evidence="7" id="KW-1185">Reference proteome</keyword>
<dbReference type="GO" id="GO:0005634">
    <property type="term" value="C:nucleus"/>
    <property type="evidence" value="ECO:0007669"/>
    <property type="project" value="UniProtKB-SubCell"/>
</dbReference>
<feature type="compositionally biased region" description="Polar residues" evidence="4">
    <location>
        <begin position="90"/>
        <end position="111"/>
    </location>
</feature>
<keyword evidence="2 3" id="KW-0539">Nucleus</keyword>
<dbReference type="Proteomes" id="UP001327560">
    <property type="component" value="Chromosome 6"/>
</dbReference>
<dbReference type="InterPro" id="IPR044977">
    <property type="entry name" value="RLT1-3"/>
</dbReference>
<dbReference type="PROSITE" id="PS50071">
    <property type="entry name" value="HOMEOBOX_2"/>
    <property type="match status" value="1"/>
</dbReference>
<feature type="region of interest" description="Disordered" evidence="4">
    <location>
        <begin position="1"/>
        <end position="20"/>
    </location>
</feature>
<feature type="DNA-binding region" description="Homeobox" evidence="2">
    <location>
        <begin position="30"/>
        <end position="76"/>
    </location>
</feature>
<dbReference type="GO" id="GO:0006357">
    <property type="term" value="P:regulation of transcription by RNA polymerase II"/>
    <property type="evidence" value="ECO:0007669"/>
    <property type="project" value="InterPro"/>
</dbReference>
<dbReference type="Pfam" id="PF00046">
    <property type="entry name" value="Homeodomain"/>
    <property type="match status" value="1"/>
</dbReference>
<reference evidence="6 7" key="1">
    <citation type="submission" date="2023-10" db="EMBL/GenBank/DDBJ databases">
        <title>Chromosome-scale genome assembly provides insights into flower coloration mechanisms of Canna indica.</title>
        <authorList>
            <person name="Li C."/>
        </authorList>
    </citation>
    <scope>NUCLEOTIDE SEQUENCE [LARGE SCALE GENOMIC DNA]</scope>
    <source>
        <tissue evidence="6">Flower</tissue>
    </source>
</reference>
<dbReference type="EMBL" id="CP136895">
    <property type="protein sequence ID" value="WOL12439.1"/>
    <property type="molecule type" value="Genomic_DNA"/>
</dbReference>
<keyword evidence="2 3" id="KW-0371">Homeobox</keyword>
<accession>A0AAQ3KQC0</accession>
<evidence type="ECO:0000256" key="4">
    <source>
        <dbReference type="SAM" id="MobiDB-lite"/>
    </source>
</evidence>
<protein>
    <recommendedName>
        <fullName evidence="5">Homeobox domain-containing protein</fullName>
    </recommendedName>
</protein>
<evidence type="ECO:0000256" key="1">
    <source>
        <dbReference type="ARBA" id="ARBA00004123"/>
    </source>
</evidence>